<dbReference type="EMBL" id="GBRH01207049">
    <property type="protein sequence ID" value="JAD90846.1"/>
    <property type="molecule type" value="Transcribed_RNA"/>
</dbReference>
<dbReference type="AlphaFoldDB" id="A0A0A9DSR2"/>
<reference evidence="1" key="2">
    <citation type="journal article" date="2015" name="Data Brief">
        <title>Shoot transcriptome of the giant reed, Arundo donax.</title>
        <authorList>
            <person name="Barrero R.A."/>
            <person name="Guerrero F.D."/>
            <person name="Moolhuijzen P."/>
            <person name="Goolsby J.A."/>
            <person name="Tidwell J."/>
            <person name="Bellgard S.E."/>
            <person name="Bellgard M.I."/>
        </authorList>
    </citation>
    <scope>NUCLEOTIDE SEQUENCE</scope>
    <source>
        <tissue evidence="1">Shoot tissue taken approximately 20 cm above the soil surface</tissue>
    </source>
</reference>
<evidence type="ECO:0000313" key="1">
    <source>
        <dbReference type="EMBL" id="JAD90846.1"/>
    </source>
</evidence>
<reference evidence="1" key="1">
    <citation type="submission" date="2014-09" db="EMBL/GenBank/DDBJ databases">
        <authorList>
            <person name="Magalhaes I.L.F."/>
            <person name="Oliveira U."/>
            <person name="Santos F.R."/>
            <person name="Vidigal T.H.D.A."/>
            <person name="Brescovit A.D."/>
            <person name="Santos A.J."/>
        </authorList>
    </citation>
    <scope>NUCLEOTIDE SEQUENCE</scope>
    <source>
        <tissue evidence="1">Shoot tissue taken approximately 20 cm above the soil surface</tissue>
    </source>
</reference>
<name>A0A0A9DSR2_ARUDO</name>
<sequence length="90" mass="9620">MHIYLYMYAIFDAYFASTKMVHIAMIGCCSLPLLPTSSSYSSLLPHSLPSCSTLSLLTPLLSLARVHGCCVCVFVPAALPPTLAASHVCV</sequence>
<protein>
    <submittedName>
        <fullName evidence="1">Uncharacterized protein</fullName>
    </submittedName>
</protein>
<proteinExistence type="predicted"/>
<organism evidence="1">
    <name type="scientific">Arundo donax</name>
    <name type="common">Giant reed</name>
    <name type="synonym">Donax arundinaceus</name>
    <dbReference type="NCBI Taxonomy" id="35708"/>
    <lineage>
        <taxon>Eukaryota</taxon>
        <taxon>Viridiplantae</taxon>
        <taxon>Streptophyta</taxon>
        <taxon>Embryophyta</taxon>
        <taxon>Tracheophyta</taxon>
        <taxon>Spermatophyta</taxon>
        <taxon>Magnoliopsida</taxon>
        <taxon>Liliopsida</taxon>
        <taxon>Poales</taxon>
        <taxon>Poaceae</taxon>
        <taxon>PACMAD clade</taxon>
        <taxon>Arundinoideae</taxon>
        <taxon>Arundineae</taxon>
        <taxon>Arundo</taxon>
    </lineage>
</organism>
<accession>A0A0A9DSR2</accession>